<dbReference type="RefSeq" id="WP_069835574.1">
    <property type="nucleotide sequence ID" value="NZ_MDGQ01000005.1"/>
</dbReference>
<proteinExistence type="predicted"/>
<dbReference type="OrthoDB" id="9807687at2"/>
<evidence type="ECO:0000259" key="1">
    <source>
        <dbReference type="Pfam" id="PF08885"/>
    </source>
</evidence>
<feature type="domain" description="GSCFA" evidence="1">
    <location>
        <begin position="21"/>
        <end position="256"/>
    </location>
</feature>
<accession>A0A1E5SY67</accession>
<dbReference type="EMBL" id="MDGQ01000005">
    <property type="protein sequence ID" value="OEK04069.1"/>
    <property type="molecule type" value="Genomic_DNA"/>
</dbReference>
<dbReference type="SUPFAM" id="SSF52266">
    <property type="entry name" value="SGNH hydrolase"/>
    <property type="match status" value="1"/>
</dbReference>
<reference evidence="2 3" key="1">
    <citation type="submission" date="2016-08" db="EMBL/GenBank/DDBJ databases">
        <title>Draft genome of Fabibacter sp. strain SK-8.</title>
        <authorList>
            <person name="Wong S.-K."/>
            <person name="Hamasaki K."/>
            <person name="Yoshizawa S."/>
        </authorList>
    </citation>
    <scope>NUCLEOTIDE SEQUENCE [LARGE SCALE GENOMIC DNA]</scope>
    <source>
        <strain evidence="2 3">SK-8</strain>
    </source>
</reference>
<dbReference type="InterPro" id="IPR014982">
    <property type="entry name" value="GSCFA"/>
</dbReference>
<comment type="caution">
    <text evidence="2">The sequence shown here is derived from an EMBL/GenBank/DDBJ whole genome shotgun (WGS) entry which is preliminary data.</text>
</comment>
<sequence length="326" mass="37693">MFRTEIEDIRHPISLTHTDSILTMGSCFADEIGNRLSTNKFKVHVNPFGTVFNPLSLFELIEGALGSLDGLEDAYLKRDGQYYNYKFHSSVSHESKIGLQKHIESKFSQVAQDLKKADVLFLTFGTAWVHEIAKRKLLVTNCHKMPRKEFNKRLLDVQEIIPAFFTMKEHLQAVNPDLQIVLTVSPVRHTKETLALNNVSKSVLRLACHYLSDMAEDVHYFPSYEIMLDDLRDYRFYEKDLIHINEQGIDYIWQVFSKTYFSKKTQDLVNEWQSIAKALSHKAFNPKSGKHQQFLRNTLQKLEGLQSKLTVKQEIAKVKSQLNING</sequence>
<keyword evidence="3" id="KW-1185">Reference proteome</keyword>
<dbReference type="InterPro" id="IPR036514">
    <property type="entry name" value="SGNH_hydro_sf"/>
</dbReference>
<dbReference type="STRING" id="1563681.BFP71_11295"/>
<dbReference type="GO" id="GO:0016788">
    <property type="term" value="F:hydrolase activity, acting on ester bonds"/>
    <property type="evidence" value="ECO:0007669"/>
    <property type="project" value="UniProtKB-ARBA"/>
</dbReference>
<dbReference type="AlphaFoldDB" id="A0A1E5SY67"/>
<evidence type="ECO:0000313" key="2">
    <source>
        <dbReference type="EMBL" id="OEK04069.1"/>
    </source>
</evidence>
<gene>
    <name evidence="2" type="ORF">BFP71_11295</name>
</gene>
<protein>
    <recommendedName>
        <fullName evidence="1">GSCFA domain-containing protein</fullName>
    </recommendedName>
</protein>
<evidence type="ECO:0000313" key="3">
    <source>
        <dbReference type="Proteomes" id="UP000095552"/>
    </source>
</evidence>
<dbReference type="Proteomes" id="UP000095552">
    <property type="component" value="Unassembled WGS sequence"/>
</dbReference>
<dbReference type="Gene3D" id="3.40.50.1110">
    <property type="entry name" value="SGNH hydrolase"/>
    <property type="match status" value="1"/>
</dbReference>
<organism evidence="2 3">
    <name type="scientific">Roseivirga misakiensis</name>
    <dbReference type="NCBI Taxonomy" id="1563681"/>
    <lineage>
        <taxon>Bacteria</taxon>
        <taxon>Pseudomonadati</taxon>
        <taxon>Bacteroidota</taxon>
        <taxon>Cytophagia</taxon>
        <taxon>Cytophagales</taxon>
        <taxon>Roseivirgaceae</taxon>
        <taxon>Roseivirga</taxon>
    </lineage>
</organism>
<dbReference type="Pfam" id="PF08885">
    <property type="entry name" value="GSCFA"/>
    <property type="match status" value="1"/>
</dbReference>
<name>A0A1E5SY67_9BACT</name>